<evidence type="ECO:0000256" key="3">
    <source>
        <dbReference type="ARBA" id="ARBA00038335"/>
    </source>
</evidence>
<keyword evidence="2" id="KW-0539">Nucleus</keyword>
<evidence type="ECO:0000256" key="1">
    <source>
        <dbReference type="ARBA" id="ARBA00004123"/>
    </source>
</evidence>
<organism evidence="5 6">
    <name type="scientific">Babesia duncani</name>
    <dbReference type="NCBI Taxonomy" id="323732"/>
    <lineage>
        <taxon>Eukaryota</taxon>
        <taxon>Sar</taxon>
        <taxon>Alveolata</taxon>
        <taxon>Apicomplexa</taxon>
        <taxon>Aconoidasida</taxon>
        <taxon>Piroplasmida</taxon>
        <taxon>Babesiidae</taxon>
        <taxon>Babesia</taxon>
    </lineage>
</organism>
<reference evidence="5" key="1">
    <citation type="journal article" date="2023" name="Nat. Microbiol.">
        <title>Babesia duncani multi-omics identifies virulence factors and drug targets.</title>
        <authorList>
            <person name="Singh P."/>
            <person name="Lonardi S."/>
            <person name="Liang Q."/>
            <person name="Vydyam P."/>
            <person name="Khabirova E."/>
            <person name="Fang T."/>
            <person name="Gihaz S."/>
            <person name="Thekkiniath J."/>
            <person name="Munshi M."/>
            <person name="Abel S."/>
            <person name="Ciampossin L."/>
            <person name="Batugedara G."/>
            <person name="Gupta M."/>
            <person name="Lu X.M."/>
            <person name="Lenz T."/>
            <person name="Chakravarty S."/>
            <person name="Cornillot E."/>
            <person name="Hu Y."/>
            <person name="Ma W."/>
            <person name="Gonzalez L.M."/>
            <person name="Sanchez S."/>
            <person name="Estrada K."/>
            <person name="Sanchez-Flores A."/>
            <person name="Montero E."/>
            <person name="Harb O.S."/>
            <person name="Le Roch K.G."/>
            <person name="Mamoun C.B."/>
        </authorList>
    </citation>
    <scope>NUCLEOTIDE SEQUENCE</scope>
    <source>
        <strain evidence="5">WA1</strain>
    </source>
</reference>
<feature type="domain" description="Small-subunit processome Utp12" evidence="4">
    <location>
        <begin position="31"/>
        <end position="132"/>
    </location>
</feature>
<comment type="subcellular location">
    <subcellularLocation>
        <location evidence="1">Nucleus</location>
    </subcellularLocation>
</comment>
<dbReference type="KEGG" id="bdw:94334459"/>
<accession>A0AAD9PMK0</accession>
<dbReference type="AlphaFoldDB" id="A0AAD9PMK0"/>
<gene>
    <name evidence="5" type="ORF">BdWA1_000161</name>
</gene>
<dbReference type="InterPro" id="IPR052414">
    <property type="entry name" value="U3_snoRNA-assoc_WDR"/>
</dbReference>
<dbReference type="Pfam" id="PF04003">
    <property type="entry name" value="Utp12"/>
    <property type="match status" value="1"/>
</dbReference>
<dbReference type="PANTHER" id="PTHR44267">
    <property type="entry name" value="WD REPEAT-CONTAINING PROTEIN 43"/>
    <property type="match status" value="1"/>
</dbReference>
<keyword evidence="6" id="KW-1185">Reference proteome</keyword>
<name>A0AAD9PMK0_9APIC</name>
<dbReference type="InterPro" id="IPR007148">
    <property type="entry name" value="SSU_processome_Utp12"/>
</dbReference>
<evidence type="ECO:0000256" key="2">
    <source>
        <dbReference type="ARBA" id="ARBA00023242"/>
    </source>
</evidence>
<dbReference type="GO" id="GO:0000462">
    <property type="term" value="P:maturation of SSU-rRNA from tricistronic rRNA transcript (SSU-rRNA, 5.8S rRNA, LSU-rRNA)"/>
    <property type="evidence" value="ECO:0007669"/>
    <property type="project" value="TreeGrafter"/>
</dbReference>
<comment type="similarity">
    <text evidence="3">Belongs to the UTP5 family.</text>
</comment>
<sequence>MQPDVTSSNSQDVTNVKRFSKALTQALLSSDKQLLEDLLRSHDTAAIEETVADLTPAFVLSLLDYVCSNLIKSPNQIYARDGWITLILRRHCDFLSKNPKAQETLRKLNRHIKLRLATNQSLLKLKGKVDTLVYFSTLANKRRKMEEQCKQQASDPLVTFVQE</sequence>
<dbReference type="EMBL" id="JALLKP010000001">
    <property type="protein sequence ID" value="KAK2197162.1"/>
    <property type="molecule type" value="Genomic_DNA"/>
</dbReference>
<evidence type="ECO:0000259" key="4">
    <source>
        <dbReference type="Pfam" id="PF04003"/>
    </source>
</evidence>
<evidence type="ECO:0000313" key="6">
    <source>
        <dbReference type="Proteomes" id="UP001214638"/>
    </source>
</evidence>
<dbReference type="PANTHER" id="PTHR44267:SF1">
    <property type="entry name" value="WD REPEAT-CONTAINING PROTEIN 43"/>
    <property type="match status" value="1"/>
</dbReference>
<comment type="caution">
    <text evidence="5">The sequence shown here is derived from an EMBL/GenBank/DDBJ whole genome shotgun (WGS) entry which is preliminary data.</text>
</comment>
<dbReference type="RefSeq" id="XP_067804004.1">
    <property type="nucleotide sequence ID" value="XM_067945213.1"/>
</dbReference>
<proteinExistence type="inferred from homology"/>
<dbReference type="Proteomes" id="UP001214638">
    <property type="component" value="Unassembled WGS sequence"/>
</dbReference>
<dbReference type="GO" id="GO:0005730">
    <property type="term" value="C:nucleolus"/>
    <property type="evidence" value="ECO:0007669"/>
    <property type="project" value="TreeGrafter"/>
</dbReference>
<dbReference type="GeneID" id="94334459"/>
<protein>
    <submittedName>
        <fullName evidence="5">Small-subunit processome</fullName>
    </submittedName>
</protein>
<evidence type="ECO:0000313" key="5">
    <source>
        <dbReference type="EMBL" id="KAK2197162.1"/>
    </source>
</evidence>